<evidence type="ECO:0000313" key="3">
    <source>
        <dbReference type="Proteomes" id="UP000521943"/>
    </source>
</evidence>
<protein>
    <submittedName>
        <fullName evidence="2">Uncharacterized protein</fullName>
    </submittedName>
</protein>
<feature type="compositionally biased region" description="Acidic residues" evidence="1">
    <location>
        <begin position="175"/>
        <end position="187"/>
    </location>
</feature>
<name>A0A8H6LZY9_9AGAR</name>
<feature type="compositionally biased region" description="Basic and acidic residues" evidence="1">
    <location>
        <begin position="381"/>
        <end position="396"/>
    </location>
</feature>
<evidence type="ECO:0000256" key="1">
    <source>
        <dbReference type="SAM" id="MobiDB-lite"/>
    </source>
</evidence>
<sequence length="497" mass="55360">MPAKSWMSPPQKGLFKARLEKYNDAHEEGPRAIMRFWPEYEDEFFTDFPMLKELVGKEQLGKHVLEKGYELSTEEKELYKKAMTKRCQQIKNQFRYLHKRKYGGVGVGVGDGTRGTARAVSRAAKAFVTSKKRASKRVEIFHRLNQSWLDGLISKAMAEYTARKKNGEKLLEYAEDENEEGEGDGEVNEQNKDDAEDDEEGSAVGGGETVAQVEPTTQDGETEAKKQGWNLKVRSEVLLHKFGKASEDDLKQVELAVTQERERLEKEADLRRSGSGLAREAHLRQDALSRVEAFMVENGRLMWDYCAMTTITIGIVPDPNNPKRLITRVVGYGKNSEDKLFIDVHQEFAKQAALPLKQWARTNIYGPDAWTDAQAKHQKYLDKMEGQSGKDSEKCDTPALSAEPSATVPIPDGGPIAQNSVVDTPSESAAPPEAEALTTKDSAFPSPPSDLTAPVNPATPSPGSPDSISLNPPRAQPILDRRPTDRSIPFRFGRANR</sequence>
<keyword evidence="3" id="KW-1185">Reference proteome</keyword>
<comment type="caution">
    <text evidence="2">The sequence shown here is derived from an EMBL/GenBank/DDBJ whole genome shotgun (WGS) entry which is preliminary data.</text>
</comment>
<feature type="region of interest" description="Disordered" evidence="1">
    <location>
        <begin position="381"/>
        <end position="497"/>
    </location>
</feature>
<reference evidence="2 3" key="1">
    <citation type="submission" date="2020-07" db="EMBL/GenBank/DDBJ databases">
        <title>Comparative genomics of pyrophilous fungi reveals a link between fire events and developmental genes.</title>
        <authorList>
            <consortium name="DOE Joint Genome Institute"/>
            <person name="Steindorff A.S."/>
            <person name="Carver A."/>
            <person name="Calhoun S."/>
            <person name="Stillman K."/>
            <person name="Liu H."/>
            <person name="Lipzen A."/>
            <person name="Pangilinan J."/>
            <person name="Labutti K."/>
            <person name="Bruns T.D."/>
            <person name="Grigoriev I.V."/>
        </authorList>
    </citation>
    <scope>NUCLEOTIDE SEQUENCE [LARGE SCALE GENOMIC DNA]</scope>
    <source>
        <strain evidence="2 3">CBS 144469</strain>
    </source>
</reference>
<proteinExistence type="predicted"/>
<accession>A0A8H6LZY9</accession>
<feature type="region of interest" description="Disordered" evidence="1">
    <location>
        <begin position="175"/>
        <end position="227"/>
    </location>
</feature>
<dbReference type="AlphaFoldDB" id="A0A8H6LZY9"/>
<dbReference type="EMBL" id="JACGCI010000083">
    <property type="protein sequence ID" value="KAF6747261.1"/>
    <property type="molecule type" value="Genomic_DNA"/>
</dbReference>
<evidence type="ECO:0000313" key="2">
    <source>
        <dbReference type="EMBL" id="KAF6747261.1"/>
    </source>
</evidence>
<dbReference type="OrthoDB" id="3063124at2759"/>
<gene>
    <name evidence="2" type="ORF">DFP72DRAFT_1175078</name>
</gene>
<dbReference type="Proteomes" id="UP000521943">
    <property type="component" value="Unassembled WGS sequence"/>
</dbReference>
<organism evidence="2 3">
    <name type="scientific">Ephemerocybe angulata</name>
    <dbReference type="NCBI Taxonomy" id="980116"/>
    <lineage>
        <taxon>Eukaryota</taxon>
        <taxon>Fungi</taxon>
        <taxon>Dikarya</taxon>
        <taxon>Basidiomycota</taxon>
        <taxon>Agaricomycotina</taxon>
        <taxon>Agaricomycetes</taxon>
        <taxon>Agaricomycetidae</taxon>
        <taxon>Agaricales</taxon>
        <taxon>Agaricineae</taxon>
        <taxon>Psathyrellaceae</taxon>
        <taxon>Ephemerocybe</taxon>
    </lineage>
</organism>
<feature type="compositionally biased region" description="Low complexity" evidence="1">
    <location>
        <begin position="425"/>
        <end position="436"/>
    </location>
</feature>